<protein>
    <recommendedName>
        <fullName evidence="1">Ketopantoate reductase C-terminal domain-containing protein</fullName>
    </recommendedName>
</protein>
<dbReference type="SUPFAM" id="SSF48179">
    <property type="entry name" value="6-phosphogluconate dehydrogenase C-terminal domain-like"/>
    <property type="match status" value="1"/>
</dbReference>
<accession>A0A9X3EZF4</accession>
<dbReference type="Proteomes" id="UP001150924">
    <property type="component" value="Unassembled WGS sequence"/>
</dbReference>
<evidence type="ECO:0000259" key="1">
    <source>
        <dbReference type="Pfam" id="PF08546"/>
    </source>
</evidence>
<comment type="caution">
    <text evidence="2">The sequence shown here is derived from an EMBL/GenBank/DDBJ whole genome shotgun (WGS) entry which is preliminary data.</text>
</comment>
<evidence type="ECO:0000313" key="2">
    <source>
        <dbReference type="EMBL" id="MCY1013193.1"/>
    </source>
</evidence>
<dbReference type="Pfam" id="PF08546">
    <property type="entry name" value="ApbA_C"/>
    <property type="match status" value="1"/>
</dbReference>
<name>A0A9X3EZF4_9BACT</name>
<sequence length="81" mass="8426">MAAAEGVTLLDADLERVFASTEKTRANTNAMLQDLRRGAATEIDANGAVARLAEQHGLSAPTHAAVARLVAASEKLGRPES</sequence>
<reference evidence="2" key="1">
    <citation type="submission" date="2022-11" db="EMBL/GenBank/DDBJ databases">
        <title>Minimal conservation of predation-associated metabolite biosynthetic gene clusters underscores biosynthetic potential of Myxococcota including descriptions for ten novel species: Archangium lansinium sp. nov., Myxococcus landrumus sp. nov., Nannocystis bai.</title>
        <authorList>
            <person name="Ahearne A."/>
            <person name="Stevens C."/>
            <person name="Phillips K."/>
        </authorList>
    </citation>
    <scope>NUCLEOTIDE SEQUENCE</scope>
    <source>
        <strain evidence="2">Na p29</strain>
    </source>
</reference>
<dbReference type="InterPro" id="IPR013752">
    <property type="entry name" value="KPA_reductase"/>
</dbReference>
<dbReference type="InterPro" id="IPR013328">
    <property type="entry name" value="6PGD_dom2"/>
</dbReference>
<organism evidence="2 3">
    <name type="scientific">Nannocystis pusilla</name>
    <dbReference type="NCBI Taxonomy" id="889268"/>
    <lineage>
        <taxon>Bacteria</taxon>
        <taxon>Pseudomonadati</taxon>
        <taxon>Myxococcota</taxon>
        <taxon>Polyangia</taxon>
        <taxon>Nannocystales</taxon>
        <taxon>Nannocystaceae</taxon>
        <taxon>Nannocystis</taxon>
    </lineage>
</organism>
<dbReference type="InterPro" id="IPR008927">
    <property type="entry name" value="6-PGluconate_DH-like_C_sf"/>
</dbReference>
<dbReference type="AlphaFoldDB" id="A0A9X3EZF4"/>
<dbReference type="Gene3D" id="1.10.1040.10">
    <property type="entry name" value="N-(1-d-carboxylethyl)-l-norvaline Dehydrogenase, domain 2"/>
    <property type="match status" value="1"/>
</dbReference>
<feature type="domain" description="Ketopantoate reductase C-terminal" evidence="1">
    <location>
        <begin position="2"/>
        <end position="72"/>
    </location>
</feature>
<evidence type="ECO:0000313" key="3">
    <source>
        <dbReference type="Proteomes" id="UP001150924"/>
    </source>
</evidence>
<gene>
    <name evidence="2" type="ORF">OV079_48225</name>
</gene>
<dbReference type="EMBL" id="JAPNKE010000002">
    <property type="protein sequence ID" value="MCY1013193.1"/>
    <property type="molecule type" value="Genomic_DNA"/>
</dbReference>
<proteinExistence type="predicted"/>
<dbReference type="RefSeq" id="WP_267776940.1">
    <property type="nucleotide sequence ID" value="NZ_JAPNKE010000002.1"/>
</dbReference>
<keyword evidence="3" id="KW-1185">Reference proteome</keyword>